<dbReference type="EMBL" id="PQIB02000012">
    <property type="protein sequence ID" value="RLM77883.1"/>
    <property type="molecule type" value="Genomic_DNA"/>
</dbReference>
<feature type="compositionally biased region" description="Low complexity" evidence="1">
    <location>
        <begin position="242"/>
        <end position="259"/>
    </location>
</feature>
<protein>
    <submittedName>
        <fullName evidence="2">Uncharacterized protein</fullName>
    </submittedName>
</protein>
<name>A0A3L6QAZ4_PANMI</name>
<gene>
    <name evidence="2" type="ORF">C2845_PM12G07230</name>
</gene>
<dbReference type="STRING" id="4540.A0A3L6QAZ4"/>
<sequence length="393" mass="44635">MKSINWDYLFEIDLPVVREVEDACRRMNLSSIMSFNCDWNEEVVAQFYATLCVNRITKTFHWTIQGKPFSVGYADFANILGFSSSDLTKEKIHESENVLDDGELHFMYDSAYGDIKFGSIHGLTPYYKLLNQLFRYTLCPKGNDLDNISDMSKNLLARMASNQNEFSVFDFIWEEIIICSVSPKKSCHYAPYIFAMIKEVTGVEILTDKGHQVYKPKKGQLQCLLKIGAHAPRRSAQGPLHAPSSSQGPSSSQNPSSSHGPPPHAPKKKGILCFISQGLFACFNVGRHNAQEIHAHRKYVEEQLLKMEERQKTLMAKNDMPHSLIRAPMDFPPPTTFYNPWEELGSSSMMFGAPQMDDDDIEETDEEEEDDVPAADTPTDEEEDDDEDDEDDE</sequence>
<evidence type="ECO:0000313" key="3">
    <source>
        <dbReference type="Proteomes" id="UP000275267"/>
    </source>
</evidence>
<feature type="compositionally biased region" description="Acidic residues" evidence="1">
    <location>
        <begin position="356"/>
        <end position="393"/>
    </location>
</feature>
<organism evidence="2 3">
    <name type="scientific">Panicum miliaceum</name>
    <name type="common">Proso millet</name>
    <name type="synonym">Broomcorn millet</name>
    <dbReference type="NCBI Taxonomy" id="4540"/>
    <lineage>
        <taxon>Eukaryota</taxon>
        <taxon>Viridiplantae</taxon>
        <taxon>Streptophyta</taxon>
        <taxon>Embryophyta</taxon>
        <taxon>Tracheophyta</taxon>
        <taxon>Spermatophyta</taxon>
        <taxon>Magnoliopsida</taxon>
        <taxon>Liliopsida</taxon>
        <taxon>Poales</taxon>
        <taxon>Poaceae</taxon>
        <taxon>PACMAD clade</taxon>
        <taxon>Panicoideae</taxon>
        <taxon>Panicodae</taxon>
        <taxon>Paniceae</taxon>
        <taxon>Panicinae</taxon>
        <taxon>Panicum</taxon>
        <taxon>Panicum sect. Panicum</taxon>
    </lineage>
</organism>
<evidence type="ECO:0000313" key="2">
    <source>
        <dbReference type="EMBL" id="RLM77883.1"/>
    </source>
</evidence>
<evidence type="ECO:0000256" key="1">
    <source>
        <dbReference type="SAM" id="MobiDB-lite"/>
    </source>
</evidence>
<dbReference type="AlphaFoldDB" id="A0A3L6QAZ4"/>
<dbReference type="Proteomes" id="UP000275267">
    <property type="component" value="Unassembled WGS sequence"/>
</dbReference>
<feature type="region of interest" description="Disordered" evidence="1">
    <location>
        <begin position="351"/>
        <end position="393"/>
    </location>
</feature>
<reference evidence="3" key="1">
    <citation type="journal article" date="2019" name="Nat. Commun.">
        <title>The genome of broomcorn millet.</title>
        <authorList>
            <person name="Zou C."/>
            <person name="Miki D."/>
            <person name="Li D."/>
            <person name="Tang Q."/>
            <person name="Xiao L."/>
            <person name="Rajput S."/>
            <person name="Deng P."/>
            <person name="Jia W."/>
            <person name="Huang R."/>
            <person name="Zhang M."/>
            <person name="Sun Y."/>
            <person name="Hu J."/>
            <person name="Fu X."/>
            <person name="Schnable P.S."/>
            <person name="Li F."/>
            <person name="Zhang H."/>
            <person name="Feng B."/>
            <person name="Zhu X."/>
            <person name="Liu R."/>
            <person name="Schnable J.C."/>
            <person name="Zhu J.-K."/>
            <person name="Zhang H."/>
        </authorList>
    </citation>
    <scope>NUCLEOTIDE SEQUENCE [LARGE SCALE GENOMIC DNA]</scope>
</reference>
<proteinExistence type="predicted"/>
<accession>A0A3L6QAZ4</accession>
<comment type="caution">
    <text evidence="2">The sequence shown here is derived from an EMBL/GenBank/DDBJ whole genome shotgun (WGS) entry which is preliminary data.</text>
</comment>
<feature type="region of interest" description="Disordered" evidence="1">
    <location>
        <begin position="234"/>
        <end position="266"/>
    </location>
</feature>
<keyword evidence="3" id="KW-1185">Reference proteome</keyword>
<dbReference type="OrthoDB" id="695040at2759"/>